<proteinExistence type="inferred from homology"/>
<dbReference type="EC" id="1.3.1.98" evidence="16"/>
<dbReference type="GO" id="GO:0071949">
    <property type="term" value="F:FAD binding"/>
    <property type="evidence" value="ECO:0007669"/>
    <property type="project" value="InterPro"/>
</dbReference>
<dbReference type="PANTHER" id="PTHR21071">
    <property type="entry name" value="UDP-N-ACETYLENOLPYRUVOYLGLUCOSAMINE REDUCTASE"/>
    <property type="match status" value="1"/>
</dbReference>
<dbReference type="InterPro" id="IPR036635">
    <property type="entry name" value="MurB_C_sf"/>
</dbReference>
<dbReference type="InterPro" id="IPR016167">
    <property type="entry name" value="FAD-bd_PCMH_sub1"/>
</dbReference>
<dbReference type="PROSITE" id="PS51387">
    <property type="entry name" value="FAD_PCMH"/>
    <property type="match status" value="1"/>
</dbReference>
<dbReference type="Proteomes" id="UP000199315">
    <property type="component" value="Unassembled WGS sequence"/>
</dbReference>
<keyword evidence="12 16" id="KW-0560">Oxidoreductase</keyword>
<dbReference type="GO" id="GO:0009252">
    <property type="term" value="P:peptidoglycan biosynthetic process"/>
    <property type="evidence" value="ECO:0007669"/>
    <property type="project" value="UniProtKB-UniRule"/>
</dbReference>
<dbReference type="PANTHER" id="PTHR21071:SF4">
    <property type="entry name" value="UDP-N-ACETYLENOLPYRUVOYLGLUCOSAMINE REDUCTASE"/>
    <property type="match status" value="1"/>
</dbReference>
<dbReference type="GO" id="GO:0005829">
    <property type="term" value="C:cytosol"/>
    <property type="evidence" value="ECO:0007669"/>
    <property type="project" value="TreeGrafter"/>
</dbReference>
<dbReference type="GO" id="GO:0071555">
    <property type="term" value="P:cell wall organization"/>
    <property type="evidence" value="ECO:0007669"/>
    <property type="project" value="UniProtKB-KW"/>
</dbReference>
<dbReference type="Pfam" id="PF02873">
    <property type="entry name" value="MurB_C"/>
    <property type="match status" value="1"/>
</dbReference>
<evidence type="ECO:0000256" key="5">
    <source>
        <dbReference type="ARBA" id="ARBA00022490"/>
    </source>
</evidence>
<dbReference type="Gene3D" id="3.30.465.10">
    <property type="match status" value="1"/>
</dbReference>
<name>A0A1D3TU40_9FIRM</name>
<organism evidence="18 19">
    <name type="scientific">Anaerobium acetethylicum</name>
    <dbReference type="NCBI Taxonomy" id="1619234"/>
    <lineage>
        <taxon>Bacteria</taxon>
        <taxon>Bacillati</taxon>
        <taxon>Bacillota</taxon>
        <taxon>Clostridia</taxon>
        <taxon>Lachnospirales</taxon>
        <taxon>Lachnospiraceae</taxon>
        <taxon>Anaerobium</taxon>
    </lineage>
</organism>
<reference evidence="18 19" key="1">
    <citation type="submission" date="2016-09" db="EMBL/GenBank/DDBJ databases">
        <authorList>
            <person name="Capua I."/>
            <person name="De Benedictis P."/>
            <person name="Joannis T."/>
            <person name="Lombin L.H."/>
            <person name="Cattoli G."/>
        </authorList>
    </citation>
    <scope>NUCLEOTIDE SEQUENCE [LARGE SCALE GENOMIC DNA]</scope>
    <source>
        <strain evidence="18 19">GluBS11</strain>
    </source>
</reference>
<dbReference type="AlphaFoldDB" id="A0A1D3TU40"/>
<keyword evidence="7 16" id="KW-0285">Flavoprotein</keyword>
<evidence type="ECO:0000256" key="4">
    <source>
        <dbReference type="ARBA" id="ARBA00004752"/>
    </source>
</evidence>
<evidence type="ECO:0000256" key="7">
    <source>
        <dbReference type="ARBA" id="ARBA00022630"/>
    </source>
</evidence>
<dbReference type="InterPro" id="IPR006094">
    <property type="entry name" value="Oxid_FAD_bind_N"/>
</dbReference>
<dbReference type="GO" id="GO:0008762">
    <property type="term" value="F:UDP-N-acetylmuramate dehydrogenase activity"/>
    <property type="evidence" value="ECO:0007669"/>
    <property type="project" value="UniProtKB-UniRule"/>
</dbReference>
<comment type="catalytic activity">
    <reaction evidence="15 16">
        <text>UDP-N-acetyl-alpha-D-muramate + NADP(+) = UDP-N-acetyl-3-O-(1-carboxyvinyl)-alpha-D-glucosamine + NADPH + H(+)</text>
        <dbReference type="Rhea" id="RHEA:12248"/>
        <dbReference type="ChEBI" id="CHEBI:15378"/>
        <dbReference type="ChEBI" id="CHEBI:57783"/>
        <dbReference type="ChEBI" id="CHEBI:58349"/>
        <dbReference type="ChEBI" id="CHEBI:68483"/>
        <dbReference type="ChEBI" id="CHEBI:70757"/>
        <dbReference type="EC" id="1.3.1.98"/>
    </reaction>
</comment>
<dbReference type="GO" id="GO:0051301">
    <property type="term" value="P:cell division"/>
    <property type="evidence" value="ECO:0007669"/>
    <property type="project" value="UniProtKB-KW"/>
</dbReference>
<dbReference type="SUPFAM" id="SSF56176">
    <property type="entry name" value="FAD-binding/transporter-associated domain-like"/>
    <property type="match status" value="1"/>
</dbReference>
<comment type="cofactor">
    <cofactor evidence="1 16">
        <name>FAD</name>
        <dbReference type="ChEBI" id="CHEBI:57692"/>
    </cofactor>
</comment>
<dbReference type="SUPFAM" id="SSF56194">
    <property type="entry name" value="Uridine diphospho-N-Acetylenolpyruvylglucosamine reductase, MurB, C-terminal domain"/>
    <property type="match status" value="1"/>
</dbReference>
<comment type="similarity">
    <text evidence="16">Belongs to the MurB family.</text>
</comment>
<keyword evidence="10 16" id="KW-0133">Cell shape</keyword>
<evidence type="ECO:0000256" key="11">
    <source>
        <dbReference type="ARBA" id="ARBA00022984"/>
    </source>
</evidence>
<dbReference type="GO" id="GO:0008360">
    <property type="term" value="P:regulation of cell shape"/>
    <property type="evidence" value="ECO:0007669"/>
    <property type="project" value="UniProtKB-KW"/>
</dbReference>
<keyword evidence="6 16" id="KW-0132">Cell division</keyword>
<feature type="active site" evidence="16">
    <location>
        <position position="296"/>
    </location>
</feature>
<keyword evidence="14 16" id="KW-0961">Cell wall biogenesis/degradation</keyword>
<dbReference type="EMBL" id="FMKA01000011">
    <property type="protein sequence ID" value="SCP97550.1"/>
    <property type="molecule type" value="Genomic_DNA"/>
</dbReference>
<dbReference type="Gene3D" id="3.30.43.10">
    <property type="entry name" value="Uridine Diphospho-n-acetylenolpyruvylglucosamine Reductase, domain 2"/>
    <property type="match status" value="1"/>
</dbReference>
<comment type="pathway">
    <text evidence="4 16">Cell wall biogenesis; peptidoglycan biosynthesis.</text>
</comment>
<dbReference type="OrthoDB" id="9804753at2"/>
<keyword evidence="8 16" id="KW-0274">FAD</keyword>
<dbReference type="NCBIfam" id="NF010480">
    <property type="entry name" value="PRK13905.1"/>
    <property type="match status" value="1"/>
</dbReference>
<evidence type="ECO:0000256" key="10">
    <source>
        <dbReference type="ARBA" id="ARBA00022960"/>
    </source>
</evidence>
<dbReference type="NCBIfam" id="TIGR00179">
    <property type="entry name" value="murB"/>
    <property type="match status" value="1"/>
</dbReference>
<feature type="active site" description="Proton donor" evidence="16">
    <location>
        <position position="226"/>
    </location>
</feature>
<evidence type="ECO:0000256" key="16">
    <source>
        <dbReference type="HAMAP-Rule" id="MF_00037"/>
    </source>
</evidence>
<dbReference type="InterPro" id="IPR036318">
    <property type="entry name" value="FAD-bd_PCMH-like_sf"/>
</dbReference>
<evidence type="ECO:0000256" key="8">
    <source>
        <dbReference type="ARBA" id="ARBA00022827"/>
    </source>
</evidence>
<dbReference type="InterPro" id="IPR016169">
    <property type="entry name" value="FAD-bd_PCMH_sub2"/>
</dbReference>
<gene>
    <name evidence="16" type="primary">murB</name>
    <name evidence="18" type="ORF">SAMN05421730_101177</name>
</gene>
<keyword evidence="11 16" id="KW-0573">Peptidoglycan synthesis</keyword>
<dbReference type="Pfam" id="PF01565">
    <property type="entry name" value="FAD_binding_4"/>
    <property type="match status" value="1"/>
</dbReference>
<evidence type="ECO:0000259" key="17">
    <source>
        <dbReference type="PROSITE" id="PS51387"/>
    </source>
</evidence>
<protein>
    <recommendedName>
        <fullName evidence="16">UDP-N-acetylenolpyruvoylglucosamine reductase</fullName>
        <ecNumber evidence="16">1.3.1.98</ecNumber>
    </recommendedName>
    <alternativeName>
        <fullName evidence="16">UDP-N-acetylmuramate dehydrogenase</fullName>
    </alternativeName>
</protein>
<keyword evidence="13 16" id="KW-0131">Cell cycle</keyword>
<evidence type="ECO:0000313" key="18">
    <source>
        <dbReference type="EMBL" id="SCP97550.1"/>
    </source>
</evidence>
<evidence type="ECO:0000256" key="14">
    <source>
        <dbReference type="ARBA" id="ARBA00023316"/>
    </source>
</evidence>
<dbReference type="UniPathway" id="UPA00219"/>
<comment type="function">
    <text evidence="2 16">Cell wall formation.</text>
</comment>
<evidence type="ECO:0000256" key="1">
    <source>
        <dbReference type="ARBA" id="ARBA00001974"/>
    </source>
</evidence>
<evidence type="ECO:0000256" key="15">
    <source>
        <dbReference type="ARBA" id="ARBA00048914"/>
    </source>
</evidence>
<dbReference type="InterPro" id="IPR003170">
    <property type="entry name" value="MurB"/>
</dbReference>
<evidence type="ECO:0000256" key="3">
    <source>
        <dbReference type="ARBA" id="ARBA00004496"/>
    </source>
</evidence>
<sequence>MNKDLYGQLCEIVGSDCVKLDESMKMHTTFKVGGNADYYVMPNSAEEISRIIELCRKTGTDYYVLGRGSNLLVSDEGYRGVIIQIYRNMRQIELDGVTMRAQAGALLSEIAAKAAENSLTGLEFAAGIPGTVGGALVMNAGAYDGEMKDVVISAKLLTLEGDMIELSGEEMEFAYRSSLVEKKNYIVLEATMKLRHGDRQQILDRMKELRQMRETKQPIQFPSAGSTFKRPEGHFAGKLIMDAGLRGFSIGGAQVSEKHCGFVINKGGATAKDVIQLIKYIKKEVKSQTGIELKAEVKLLGNFQEDK</sequence>
<dbReference type="InterPro" id="IPR011601">
    <property type="entry name" value="MurB_C"/>
</dbReference>
<keyword evidence="9 16" id="KW-0521">NADP</keyword>
<keyword evidence="19" id="KW-1185">Reference proteome</keyword>
<comment type="subcellular location">
    <subcellularLocation>
        <location evidence="3 16">Cytoplasm</location>
    </subcellularLocation>
</comment>
<evidence type="ECO:0000256" key="2">
    <source>
        <dbReference type="ARBA" id="ARBA00003921"/>
    </source>
</evidence>
<accession>A0A1D3TU40</accession>
<evidence type="ECO:0000256" key="12">
    <source>
        <dbReference type="ARBA" id="ARBA00023002"/>
    </source>
</evidence>
<evidence type="ECO:0000256" key="6">
    <source>
        <dbReference type="ARBA" id="ARBA00022618"/>
    </source>
</evidence>
<dbReference type="HAMAP" id="MF_00037">
    <property type="entry name" value="MurB"/>
    <property type="match status" value="1"/>
</dbReference>
<evidence type="ECO:0000313" key="19">
    <source>
        <dbReference type="Proteomes" id="UP000199315"/>
    </source>
</evidence>
<keyword evidence="5 16" id="KW-0963">Cytoplasm</keyword>
<feature type="active site" evidence="16">
    <location>
        <position position="176"/>
    </location>
</feature>
<evidence type="ECO:0000256" key="9">
    <source>
        <dbReference type="ARBA" id="ARBA00022857"/>
    </source>
</evidence>
<dbReference type="InterPro" id="IPR016166">
    <property type="entry name" value="FAD-bd_PCMH"/>
</dbReference>
<dbReference type="RefSeq" id="WP_091233770.1">
    <property type="nucleotide sequence ID" value="NZ_FMKA01000011.1"/>
</dbReference>
<evidence type="ECO:0000256" key="13">
    <source>
        <dbReference type="ARBA" id="ARBA00023306"/>
    </source>
</evidence>
<dbReference type="STRING" id="1619234.SAMN05421730_101177"/>
<dbReference type="Gene3D" id="3.90.78.10">
    <property type="entry name" value="UDP-N-acetylenolpyruvoylglucosamine reductase, C-terminal domain"/>
    <property type="match status" value="1"/>
</dbReference>
<feature type="domain" description="FAD-binding PCMH-type" evidence="17">
    <location>
        <begin position="32"/>
        <end position="197"/>
    </location>
</feature>